<keyword evidence="3" id="KW-1185">Reference proteome</keyword>
<proteinExistence type="predicted"/>
<sequence>MLSPAEQGRDPLSPAEIRARVETRLDDAALAWLGRALADAAASAAPRDADAGPAAWEGHFAAAGRHCGRRAACDVRVLLLHAARADTPTLTRLYQQGTTAERTAVLCALPHLPAGGADECVRLVEDALRANDTGLVAAAVGPYAAAHLDPHGWRHAVLKCLFTGVPLAAVAGLGDRARGDADLARMLRDFAHERTAAGRSVPGDLHLVLALAEAPSEAPAEPPSGVRGDAPSGAAPHPPEDPPEEF</sequence>
<dbReference type="Proteomes" id="UP001595997">
    <property type="component" value="Unassembled WGS sequence"/>
</dbReference>
<comment type="caution">
    <text evidence="2">The sequence shown here is derived from an EMBL/GenBank/DDBJ whole genome shotgun (WGS) entry which is preliminary data.</text>
</comment>
<evidence type="ECO:0000313" key="3">
    <source>
        <dbReference type="Proteomes" id="UP001595997"/>
    </source>
</evidence>
<reference evidence="3" key="1">
    <citation type="journal article" date="2019" name="Int. J. Syst. Evol. Microbiol.">
        <title>The Global Catalogue of Microorganisms (GCM) 10K type strain sequencing project: providing services to taxonomists for standard genome sequencing and annotation.</title>
        <authorList>
            <consortium name="The Broad Institute Genomics Platform"/>
            <consortium name="The Broad Institute Genome Sequencing Center for Infectious Disease"/>
            <person name="Wu L."/>
            <person name="Ma J."/>
        </authorList>
    </citation>
    <scope>NUCLEOTIDE SEQUENCE [LARGE SCALE GENOMIC DNA]</scope>
    <source>
        <strain evidence="3">CGMCC 4.7357</strain>
    </source>
</reference>
<dbReference type="NCBIfam" id="NF035938">
    <property type="entry name" value="EboA_domain"/>
    <property type="match status" value="1"/>
</dbReference>
<gene>
    <name evidence="2" type="ORF">ACFPA8_18685</name>
</gene>
<protein>
    <submittedName>
        <fullName evidence="2">EboA domain-containing protein</fullName>
    </submittedName>
</protein>
<dbReference type="InterPro" id="IPR047715">
    <property type="entry name" value="EboA_dom"/>
</dbReference>
<dbReference type="EMBL" id="JBHSFH010000010">
    <property type="protein sequence ID" value="MFC4496155.1"/>
    <property type="molecule type" value="Genomic_DNA"/>
</dbReference>
<organism evidence="2 3">
    <name type="scientific">Streptomyces ovatisporus</name>
    <dbReference type="NCBI Taxonomy" id="1128682"/>
    <lineage>
        <taxon>Bacteria</taxon>
        <taxon>Bacillati</taxon>
        <taxon>Actinomycetota</taxon>
        <taxon>Actinomycetes</taxon>
        <taxon>Kitasatosporales</taxon>
        <taxon>Streptomycetaceae</taxon>
        <taxon>Streptomyces</taxon>
    </lineage>
</organism>
<evidence type="ECO:0000313" key="2">
    <source>
        <dbReference type="EMBL" id="MFC4496155.1"/>
    </source>
</evidence>
<name>A0ABV9AB06_9ACTN</name>
<evidence type="ECO:0000256" key="1">
    <source>
        <dbReference type="SAM" id="MobiDB-lite"/>
    </source>
</evidence>
<accession>A0ABV9AB06</accession>
<dbReference type="RefSeq" id="WP_386449930.1">
    <property type="nucleotide sequence ID" value="NZ_JBHSFH010000010.1"/>
</dbReference>
<feature type="region of interest" description="Disordered" evidence="1">
    <location>
        <begin position="212"/>
        <end position="246"/>
    </location>
</feature>